<sequence>MSSPRFSAGEVVLLTFPFTGVLGAKRRPALVLLDAGDEDILVARITSALARSAFDVKVQNWRGAGLLLPLVVRLHKLATLEKRLVARMLGALGAEDRDAVRGVLATMWTAL</sequence>
<dbReference type="RefSeq" id="WP_013176608.1">
    <property type="nucleotide sequence ID" value="NC_014221.1"/>
</dbReference>
<dbReference type="HOGENOM" id="CLU_121823_6_2_0"/>
<name>D7CXA4_TRURR</name>
<dbReference type="GO" id="GO:0003677">
    <property type="term" value="F:DNA binding"/>
    <property type="evidence" value="ECO:0007669"/>
    <property type="project" value="InterPro"/>
</dbReference>
<keyword evidence="2" id="KW-1185">Reference proteome</keyword>
<dbReference type="STRING" id="649638.Trad_0085"/>
<dbReference type="OrthoDB" id="129822at2"/>
<dbReference type="AlphaFoldDB" id="D7CXA4"/>
<dbReference type="KEGG" id="tra:Trad_0085"/>
<protein>
    <recommendedName>
        <fullName evidence="3">Transcriptional modulator of MazE/toxin, MazF</fullName>
    </recommendedName>
</protein>
<evidence type="ECO:0008006" key="3">
    <source>
        <dbReference type="Google" id="ProtNLM"/>
    </source>
</evidence>
<organism evidence="1 2">
    <name type="scientific">Truepera radiovictrix (strain DSM 17093 / CIP 108686 / LMG 22925 / RQ-24)</name>
    <dbReference type="NCBI Taxonomy" id="649638"/>
    <lineage>
        <taxon>Bacteria</taxon>
        <taxon>Thermotogati</taxon>
        <taxon>Deinococcota</taxon>
        <taxon>Deinococci</taxon>
        <taxon>Trueperales</taxon>
        <taxon>Trueperaceae</taxon>
        <taxon>Truepera</taxon>
    </lineage>
</organism>
<dbReference type="InterPro" id="IPR011067">
    <property type="entry name" value="Plasmid_toxin/cell-grow_inhib"/>
</dbReference>
<dbReference type="EMBL" id="CP002049">
    <property type="protein sequence ID" value="ADI13228.1"/>
    <property type="molecule type" value="Genomic_DNA"/>
</dbReference>
<gene>
    <name evidence="1" type="ordered locus">Trad_0085</name>
</gene>
<dbReference type="InterPro" id="IPR003477">
    <property type="entry name" value="PemK-like"/>
</dbReference>
<dbReference type="Pfam" id="PF02452">
    <property type="entry name" value="PemK_toxin"/>
    <property type="match status" value="1"/>
</dbReference>
<dbReference type="Proteomes" id="UP000000379">
    <property type="component" value="Chromosome"/>
</dbReference>
<evidence type="ECO:0000313" key="2">
    <source>
        <dbReference type="Proteomes" id="UP000000379"/>
    </source>
</evidence>
<proteinExistence type="predicted"/>
<dbReference type="SUPFAM" id="SSF50118">
    <property type="entry name" value="Cell growth inhibitor/plasmid maintenance toxic component"/>
    <property type="match status" value="1"/>
</dbReference>
<evidence type="ECO:0000313" key="1">
    <source>
        <dbReference type="EMBL" id="ADI13228.1"/>
    </source>
</evidence>
<reference evidence="2" key="1">
    <citation type="submission" date="2010-05" db="EMBL/GenBank/DDBJ databases">
        <title>The complete genome of Truepera radiovictris DSM 17093.</title>
        <authorList>
            <consortium name="US DOE Joint Genome Institute (JGI-PGF)"/>
            <person name="Lucas S."/>
            <person name="Copeland A."/>
            <person name="Lapidus A."/>
            <person name="Glavina del Rio T."/>
            <person name="Dalin E."/>
            <person name="Tice H."/>
            <person name="Bruce D."/>
            <person name="Goodwin L."/>
            <person name="Pitluck S."/>
            <person name="Kyrpides N."/>
            <person name="Mavromatis K."/>
            <person name="Ovchinnikova G."/>
            <person name="Munk A.C."/>
            <person name="Detter J.C."/>
            <person name="Han C."/>
            <person name="Tapia R."/>
            <person name="Land M."/>
            <person name="Hauser L."/>
            <person name="Markowitz V."/>
            <person name="Cheng J.-F."/>
            <person name="Hugenholtz P."/>
            <person name="Woyke T."/>
            <person name="Wu D."/>
            <person name="Tindall B."/>
            <person name="Pomrenke H.G."/>
            <person name="Brambilla E."/>
            <person name="Klenk H.-P."/>
            <person name="Eisen J.A."/>
        </authorList>
    </citation>
    <scope>NUCLEOTIDE SEQUENCE [LARGE SCALE GENOMIC DNA]</scope>
    <source>
        <strain evidence="2">DSM 17093 / CIP 108686 / LMG 22925 / RQ-24</strain>
    </source>
</reference>
<accession>D7CXA4</accession>
<dbReference type="Gene3D" id="2.30.30.110">
    <property type="match status" value="1"/>
</dbReference>
<reference evidence="1 2" key="2">
    <citation type="journal article" date="2011" name="Stand. Genomic Sci.">
        <title>Complete genome sequence of Truepera radiovictrix type strain (RQ-24).</title>
        <authorList>
            <person name="Ivanova N."/>
            <person name="Rohde C."/>
            <person name="Munk C."/>
            <person name="Nolan M."/>
            <person name="Lucas S."/>
            <person name="Del Rio T.G."/>
            <person name="Tice H."/>
            <person name="Deshpande S."/>
            <person name="Cheng J.F."/>
            <person name="Tapia R."/>
            <person name="Han C."/>
            <person name="Goodwin L."/>
            <person name="Pitluck S."/>
            <person name="Liolios K."/>
            <person name="Mavromatis K."/>
            <person name="Mikhailova N."/>
            <person name="Pati A."/>
            <person name="Chen A."/>
            <person name="Palaniappan K."/>
            <person name="Land M."/>
            <person name="Hauser L."/>
            <person name="Chang Y.J."/>
            <person name="Jeffries C.D."/>
            <person name="Brambilla E."/>
            <person name="Rohde M."/>
            <person name="Goker M."/>
            <person name="Tindall B.J."/>
            <person name="Woyke T."/>
            <person name="Bristow J."/>
            <person name="Eisen J.A."/>
            <person name="Markowitz V."/>
            <person name="Hugenholtz P."/>
            <person name="Kyrpides N.C."/>
            <person name="Klenk H.P."/>
            <person name="Lapidus A."/>
        </authorList>
    </citation>
    <scope>NUCLEOTIDE SEQUENCE [LARGE SCALE GENOMIC DNA]</scope>
    <source>
        <strain evidence="2">DSM 17093 / CIP 108686 / LMG 22925 / RQ-24</strain>
    </source>
</reference>
<dbReference type="eggNOG" id="COG2337">
    <property type="taxonomic scope" value="Bacteria"/>
</dbReference>